<reference evidence="2 3" key="1">
    <citation type="submission" date="2020-07" db="EMBL/GenBank/DDBJ databases">
        <title>Sequencing the genomes of 1000 actinobacteria strains.</title>
        <authorList>
            <person name="Klenk H.-P."/>
        </authorList>
    </citation>
    <scope>NUCLEOTIDE SEQUENCE [LARGE SCALE GENOMIC DNA]</scope>
    <source>
        <strain evidence="2 3">DSM 23871</strain>
    </source>
</reference>
<dbReference type="AlphaFoldDB" id="A0A852SVS2"/>
<evidence type="ECO:0000313" key="2">
    <source>
        <dbReference type="EMBL" id="NYD72967.1"/>
    </source>
</evidence>
<protein>
    <submittedName>
        <fullName evidence="2">Uncharacterized protein</fullName>
    </submittedName>
</protein>
<dbReference type="RefSeq" id="WP_179454360.1">
    <property type="nucleotide sequence ID" value="NZ_BAAAPX010000001.1"/>
</dbReference>
<sequence>MSDDHADGWMLTCILIARDGSETSLTVPALARRPPNRIRRPSEIGGAAVVDVYVFSEFRGTPQRAVYLYESTVPQSTDELPADGSPPAGPAPSD</sequence>
<dbReference type="EMBL" id="JACCBJ010000001">
    <property type="protein sequence ID" value="NYD72967.1"/>
    <property type="molecule type" value="Genomic_DNA"/>
</dbReference>
<dbReference type="Proteomes" id="UP000589620">
    <property type="component" value="Unassembled WGS sequence"/>
</dbReference>
<keyword evidence="3" id="KW-1185">Reference proteome</keyword>
<evidence type="ECO:0000313" key="3">
    <source>
        <dbReference type="Proteomes" id="UP000589620"/>
    </source>
</evidence>
<evidence type="ECO:0000256" key="1">
    <source>
        <dbReference type="SAM" id="MobiDB-lite"/>
    </source>
</evidence>
<comment type="caution">
    <text evidence="2">The sequence shown here is derived from an EMBL/GenBank/DDBJ whole genome shotgun (WGS) entry which is preliminary data.</text>
</comment>
<gene>
    <name evidence="2" type="ORF">BJ963_000486</name>
</gene>
<feature type="region of interest" description="Disordered" evidence="1">
    <location>
        <begin position="72"/>
        <end position="94"/>
    </location>
</feature>
<name>A0A852SVS2_9MICO</name>
<proteinExistence type="predicted"/>
<organism evidence="2 3">
    <name type="scientific">Leifsonia soli</name>
    <dbReference type="NCBI Taxonomy" id="582665"/>
    <lineage>
        <taxon>Bacteria</taxon>
        <taxon>Bacillati</taxon>
        <taxon>Actinomycetota</taxon>
        <taxon>Actinomycetes</taxon>
        <taxon>Micrococcales</taxon>
        <taxon>Microbacteriaceae</taxon>
        <taxon>Leifsonia</taxon>
    </lineage>
</organism>
<accession>A0A852SVS2</accession>